<dbReference type="InterPro" id="IPR036882">
    <property type="entry name" value="Alba-like_dom_sf"/>
</dbReference>
<dbReference type="EMBL" id="VEPZ02001149">
    <property type="protein sequence ID" value="KAE8691348.1"/>
    <property type="molecule type" value="Genomic_DNA"/>
</dbReference>
<gene>
    <name evidence="1" type="ORF">F3Y22_tig00110890pilonHSYRG00988</name>
</gene>
<accession>A0A6A2ZHK4</accession>
<proteinExistence type="predicted"/>
<dbReference type="PANTHER" id="PTHR31947">
    <property type="entry name" value="DNA/RNA-BINDING PROTEIN ALBA 3"/>
    <property type="match status" value="1"/>
</dbReference>
<sequence>MQVSRVSLGLKHLLCCLLVPHEKHVVGFVAVPRKTTSWCVKREDSSMRRLRKVAIATVVTIPEILKNNGLAVEKKITTSTVDMREESGGRPVQKAKGVGFLVNIGFWIDT</sequence>
<dbReference type="GO" id="GO:0005634">
    <property type="term" value="C:nucleus"/>
    <property type="evidence" value="ECO:0007669"/>
    <property type="project" value="TreeGrafter"/>
</dbReference>
<dbReference type="InterPro" id="IPR014560">
    <property type="entry name" value="UCP030333_Alba"/>
</dbReference>
<dbReference type="Proteomes" id="UP000436088">
    <property type="component" value="Unassembled WGS sequence"/>
</dbReference>
<dbReference type="SUPFAM" id="SSF82704">
    <property type="entry name" value="AlbA-like"/>
    <property type="match status" value="1"/>
</dbReference>
<dbReference type="PANTHER" id="PTHR31947:SF23">
    <property type="entry name" value="DNA_RNA-BINDING PROTEIN ALBA-LIKE DOMAIN-CONTAINING PROTEIN"/>
    <property type="match status" value="1"/>
</dbReference>
<name>A0A6A2ZHK4_HIBSY</name>
<dbReference type="AlphaFoldDB" id="A0A6A2ZHK4"/>
<reference evidence="1" key="1">
    <citation type="submission" date="2019-09" db="EMBL/GenBank/DDBJ databases">
        <title>Draft genome information of white flower Hibiscus syriacus.</title>
        <authorList>
            <person name="Kim Y.-M."/>
        </authorList>
    </citation>
    <scope>NUCLEOTIDE SEQUENCE [LARGE SCALE GENOMIC DNA]</scope>
    <source>
        <strain evidence="1">YM2019G1</strain>
    </source>
</reference>
<dbReference type="GO" id="GO:0003723">
    <property type="term" value="F:RNA binding"/>
    <property type="evidence" value="ECO:0007669"/>
    <property type="project" value="TreeGrafter"/>
</dbReference>
<protein>
    <submittedName>
        <fullName evidence="1">Mitochondrial substrate carrier family protein</fullName>
    </submittedName>
</protein>
<organism evidence="1 2">
    <name type="scientific">Hibiscus syriacus</name>
    <name type="common">Rose of Sharon</name>
    <dbReference type="NCBI Taxonomy" id="106335"/>
    <lineage>
        <taxon>Eukaryota</taxon>
        <taxon>Viridiplantae</taxon>
        <taxon>Streptophyta</taxon>
        <taxon>Embryophyta</taxon>
        <taxon>Tracheophyta</taxon>
        <taxon>Spermatophyta</taxon>
        <taxon>Magnoliopsida</taxon>
        <taxon>eudicotyledons</taxon>
        <taxon>Gunneridae</taxon>
        <taxon>Pentapetalae</taxon>
        <taxon>rosids</taxon>
        <taxon>malvids</taxon>
        <taxon>Malvales</taxon>
        <taxon>Malvaceae</taxon>
        <taxon>Malvoideae</taxon>
        <taxon>Hibiscus</taxon>
    </lineage>
</organism>
<dbReference type="Gene3D" id="3.30.110.20">
    <property type="entry name" value="Alba-like domain"/>
    <property type="match status" value="1"/>
</dbReference>
<keyword evidence="2" id="KW-1185">Reference proteome</keyword>
<evidence type="ECO:0000313" key="2">
    <source>
        <dbReference type="Proteomes" id="UP000436088"/>
    </source>
</evidence>
<evidence type="ECO:0000313" key="1">
    <source>
        <dbReference type="EMBL" id="KAE8691348.1"/>
    </source>
</evidence>
<comment type="caution">
    <text evidence="1">The sequence shown here is derived from an EMBL/GenBank/DDBJ whole genome shotgun (WGS) entry which is preliminary data.</text>
</comment>